<evidence type="ECO:0000256" key="1">
    <source>
        <dbReference type="SAM" id="MobiDB-lite"/>
    </source>
</evidence>
<evidence type="ECO:0000313" key="5">
    <source>
        <dbReference type="EMBL" id="NMR21011.1"/>
    </source>
</evidence>
<dbReference type="RefSeq" id="WP_169325388.1">
    <property type="nucleotide sequence ID" value="NZ_JABCJJ010000021.1"/>
</dbReference>
<feature type="region of interest" description="Disordered" evidence="1">
    <location>
        <begin position="508"/>
        <end position="531"/>
    </location>
</feature>
<feature type="domain" description="Peptidase M28" evidence="4">
    <location>
        <begin position="253"/>
        <end position="451"/>
    </location>
</feature>
<dbReference type="PANTHER" id="PTHR12147">
    <property type="entry name" value="METALLOPEPTIDASE M28 FAMILY MEMBER"/>
    <property type="match status" value="1"/>
</dbReference>
<feature type="chain" id="PRO_5038460509" evidence="2">
    <location>
        <begin position="21"/>
        <end position="531"/>
    </location>
</feature>
<keyword evidence="6" id="KW-1185">Reference proteome</keyword>
<evidence type="ECO:0000259" key="3">
    <source>
        <dbReference type="Pfam" id="PF02225"/>
    </source>
</evidence>
<dbReference type="Pfam" id="PF04389">
    <property type="entry name" value="Peptidase_M28"/>
    <property type="match status" value="1"/>
</dbReference>
<dbReference type="SUPFAM" id="SSF53187">
    <property type="entry name" value="Zn-dependent exopeptidases"/>
    <property type="match status" value="1"/>
</dbReference>
<dbReference type="SUPFAM" id="SSF52025">
    <property type="entry name" value="PA domain"/>
    <property type="match status" value="1"/>
</dbReference>
<dbReference type="Pfam" id="PF02225">
    <property type="entry name" value="PA"/>
    <property type="match status" value="1"/>
</dbReference>
<evidence type="ECO:0000259" key="4">
    <source>
        <dbReference type="Pfam" id="PF04389"/>
    </source>
</evidence>
<dbReference type="InterPro" id="IPR007484">
    <property type="entry name" value="Peptidase_M28"/>
</dbReference>
<comment type="caution">
    <text evidence="5">The sequence shown here is derived from an EMBL/GenBank/DDBJ whole genome shotgun (WGS) entry which is preliminary data.</text>
</comment>
<dbReference type="EMBL" id="JABCJJ010000021">
    <property type="protein sequence ID" value="NMR21011.1"/>
    <property type="molecule type" value="Genomic_DNA"/>
</dbReference>
<feature type="signal peptide" evidence="2">
    <location>
        <begin position="1"/>
        <end position="20"/>
    </location>
</feature>
<dbReference type="Gene3D" id="3.40.630.10">
    <property type="entry name" value="Zn peptidases"/>
    <property type="match status" value="2"/>
</dbReference>
<protein>
    <submittedName>
        <fullName evidence="5">M20/M25/M40 family metallo-hydrolase</fullName>
    </submittedName>
</protein>
<sequence>MAYGALATAMVATISLTAPATATPGKPDLASRMESQVRLPRVLDHIEELQEIADENGGTRASGTPGYQASVDYVVLELRRAGYRAEVQEFMFQYEEDNSSFEQVSPTPTTYVNGEDFVRNAFTDGPQAEATGTVVPVNLTIPPPAEAGTSPSGCEAADFAGFPAGAIALIQRGTCNFDLKALNAQTAGAAGVIIMNEGQPNRTDVPGMGGEGSQLTIPVIGVTFDLGVQLAQTPGVMVRIDVSFLAEQRPTYNVIAQTRFGDPDNVVMAGAHLDSDMTGPGISDNGSGSAALLEVAKQIGRSQVPNAVRFAWWGAEESGLLGSEYYVQNLTGAEKDQLALYLNFDMVASPNYFFGIFDGDDSGGTAVEDGVVIPEGSAAIEEVFQEFYADRGHPFDDSEFSGQSDYQEFILNDIPAGGLFTGAGLPKTEEQVAKYGGLAGVPYDPCYHACDSLDDDALPDDPYTELRALYELQGNVNLRALDVNSDAIAYAVATLATDTSAVNGVVTPDDRPIRTPRNATLRGGDEAAMLS</sequence>
<dbReference type="AlphaFoldDB" id="A0A7Y0LZE7"/>
<dbReference type="Proteomes" id="UP000562124">
    <property type="component" value="Unassembled WGS sequence"/>
</dbReference>
<dbReference type="GO" id="GO:0008235">
    <property type="term" value="F:metalloexopeptidase activity"/>
    <property type="evidence" value="ECO:0007669"/>
    <property type="project" value="InterPro"/>
</dbReference>
<organism evidence="5 6">
    <name type="scientific">Cellulomonas fimi</name>
    <dbReference type="NCBI Taxonomy" id="1708"/>
    <lineage>
        <taxon>Bacteria</taxon>
        <taxon>Bacillati</taxon>
        <taxon>Actinomycetota</taxon>
        <taxon>Actinomycetes</taxon>
        <taxon>Micrococcales</taxon>
        <taxon>Cellulomonadaceae</taxon>
        <taxon>Cellulomonas</taxon>
    </lineage>
</organism>
<dbReference type="InterPro" id="IPR045175">
    <property type="entry name" value="M28_fam"/>
</dbReference>
<feature type="domain" description="PA" evidence="3">
    <location>
        <begin position="131"/>
        <end position="229"/>
    </location>
</feature>
<dbReference type="PANTHER" id="PTHR12147:SF26">
    <property type="entry name" value="PEPTIDASE M28 DOMAIN-CONTAINING PROTEIN"/>
    <property type="match status" value="1"/>
</dbReference>
<keyword evidence="2" id="KW-0732">Signal</keyword>
<keyword evidence="5" id="KW-0378">Hydrolase</keyword>
<gene>
    <name evidence="5" type="ORF">HIR71_12410</name>
</gene>
<dbReference type="GO" id="GO:0006508">
    <property type="term" value="P:proteolysis"/>
    <property type="evidence" value="ECO:0007669"/>
    <property type="project" value="InterPro"/>
</dbReference>
<proteinExistence type="predicted"/>
<dbReference type="InterPro" id="IPR003137">
    <property type="entry name" value="PA_domain"/>
</dbReference>
<dbReference type="InterPro" id="IPR046450">
    <property type="entry name" value="PA_dom_sf"/>
</dbReference>
<evidence type="ECO:0000313" key="6">
    <source>
        <dbReference type="Proteomes" id="UP000562124"/>
    </source>
</evidence>
<dbReference type="CDD" id="cd04818">
    <property type="entry name" value="PA_subtilisin_1"/>
    <property type="match status" value="1"/>
</dbReference>
<reference evidence="5 6" key="1">
    <citation type="submission" date="2020-04" db="EMBL/GenBank/DDBJ databases">
        <title>Sequencing and Assembly of C. fimi.</title>
        <authorList>
            <person name="Ramsey A.R."/>
        </authorList>
    </citation>
    <scope>NUCLEOTIDE SEQUENCE [LARGE SCALE GENOMIC DNA]</scope>
    <source>
        <strain evidence="5 6">SB</strain>
    </source>
</reference>
<dbReference type="Gene3D" id="3.50.30.30">
    <property type="match status" value="1"/>
</dbReference>
<accession>A0A7Y0LZE7</accession>
<name>A0A7Y0LZE7_CELFI</name>
<evidence type="ECO:0000256" key="2">
    <source>
        <dbReference type="SAM" id="SignalP"/>
    </source>
</evidence>